<organism evidence="6 7">
    <name type="scientific">Martelella alba</name>
    <dbReference type="NCBI Taxonomy" id="2590451"/>
    <lineage>
        <taxon>Bacteria</taxon>
        <taxon>Pseudomonadati</taxon>
        <taxon>Pseudomonadota</taxon>
        <taxon>Alphaproteobacteria</taxon>
        <taxon>Hyphomicrobiales</taxon>
        <taxon>Aurantimonadaceae</taxon>
        <taxon>Martelella</taxon>
    </lineage>
</organism>
<reference evidence="6 7" key="1">
    <citation type="submission" date="2019-04" db="EMBL/GenBank/DDBJ databases">
        <authorList>
            <person name="Li M."/>
            <person name="Gao C."/>
        </authorList>
    </citation>
    <scope>NUCLEOTIDE SEQUENCE [LARGE SCALE GENOMIC DNA]</scope>
    <source>
        <strain evidence="6 7">BGMRC 2031</strain>
    </source>
</reference>
<dbReference type="SUPFAM" id="SSF51215">
    <property type="entry name" value="Regulatory protein AraC"/>
    <property type="match status" value="1"/>
</dbReference>
<dbReference type="PANTHER" id="PTHR43280">
    <property type="entry name" value="ARAC-FAMILY TRANSCRIPTIONAL REGULATOR"/>
    <property type="match status" value="1"/>
</dbReference>
<dbReference type="RefSeq" id="WP_136992350.1">
    <property type="nucleotide sequence ID" value="NZ_SZPQ01000042.1"/>
</dbReference>
<evidence type="ECO:0000313" key="6">
    <source>
        <dbReference type="EMBL" id="TKI03506.1"/>
    </source>
</evidence>
<proteinExistence type="predicted"/>
<comment type="caution">
    <text evidence="6">The sequence shown here is derived from an EMBL/GenBank/DDBJ whole genome shotgun (WGS) entry which is preliminary data.</text>
</comment>
<dbReference type="NCBIfam" id="NF007860">
    <property type="entry name" value="PRK10572.1"/>
    <property type="match status" value="1"/>
</dbReference>
<dbReference type="InterPro" id="IPR037923">
    <property type="entry name" value="HTH-like"/>
</dbReference>
<evidence type="ECO:0000256" key="1">
    <source>
        <dbReference type="ARBA" id="ARBA00023015"/>
    </source>
</evidence>
<evidence type="ECO:0000256" key="4">
    <source>
        <dbReference type="ARBA" id="ARBA00023163"/>
    </source>
</evidence>
<keyword evidence="7" id="KW-1185">Reference proteome</keyword>
<sequence>MREKTRVGSGGEECYGLLARDIISRNPGDTDKTTEAQNDPLLPGYSFNAHLVAGLTPIEAGGLLDFCIDRPHGMKGYILNLTIKGCGIVQNGSQEFICRPGDMLLFPPREIHCYGRAPDSPEWYHQWVYFRPRAYWQEWLNWPLLFSRTGHYRPDEHNRDTLADLFGQIIDAGQTAGRYAELLALNLLEQLLLRRMEALHASRRPEMDTRVRDACQFISDNLADNSLGIASVARHVYLSPSRLSHLFRQQLGVSLLRWREDLRISQAKLLLSTTQMPIASVGRNVGFDDQLYFSRVFKKVTGTSPSEFRAGVA</sequence>
<dbReference type="Pfam" id="PF12833">
    <property type="entry name" value="HTH_18"/>
    <property type="match status" value="1"/>
</dbReference>
<dbReference type="InterPro" id="IPR009057">
    <property type="entry name" value="Homeodomain-like_sf"/>
</dbReference>
<dbReference type="SMART" id="SM00342">
    <property type="entry name" value="HTH_ARAC"/>
    <property type="match status" value="1"/>
</dbReference>
<name>A0ABY2SI63_9HYPH</name>
<dbReference type="Proteomes" id="UP000305202">
    <property type="component" value="Unassembled WGS sequence"/>
</dbReference>
<keyword evidence="4" id="KW-0804">Transcription</keyword>
<dbReference type="Gene3D" id="1.10.10.60">
    <property type="entry name" value="Homeodomain-like"/>
    <property type="match status" value="2"/>
</dbReference>
<dbReference type="PRINTS" id="PR00032">
    <property type="entry name" value="HTHARAC"/>
</dbReference>
<dbReference type="Gene3D" id="2.60.120.280">
    <property type="entry name" value="Regulatory protein AraC"/>
    <property type="match status" value="1"/>
</dbReference>
<evidence type="ECO:0000259" key="5">
    <source>
        <dbReference type="PROSITE" id="PS01124"/>
    </source>
</evidence>
<dbReference type="EMBL" id="SZPQ01000042">
    <property type="protein sequence ID" value="TKI03506.1"/>
    <property type="molecule type" value="Genomic_DNA"/>
</dbReference>
<dbReference type="PROSITE" id="PS01124">
    <property type="entry name" value="HTH_ARAC_FAMILY_2"/>
    <property type="match status" value="1"/>
</dbReference>
<keyword evidence="3" id="KW-0010">Activator</keyword>
<evidence type="ECO:0000313" key="7">
    <source>
        <dbReference type="Proteomes" id="UP000305202"/>
    </source>
</evidence>
<dbReference type="InterPro" id="IPR003313">
    <property type="entry name" value="AraC-bd"/>
</dbReference>
<feature type="domain" description="HTH araC/xylS-type" evidence="5">
    <location>
        <begin position="212"/>
        <end position="311"/>
    </location>
</feature>
<keyword evidence="1" id="KW-0805">Transcription regulation</keyword>
<dbReference type="InterPro" id="IPR018062">
    <property type="entry name" value="HTH_AraC-typ_CS"/>
</dbReference>
<accession>A0ABY2SI63</accession>
<dbReference type="SUPFAM" id="SSF46689">
    <property type="entry name" value="Homeodomain-like"/>
    <property type="match status" value="2"/>
</dbReference>
<dbReference type="PANTHER" id="PTHR43280:SF25">
    <property type="entry name" value="ARABINOSE OPERON REGULATORY PROTEIN"/>
    <property type="match status" value="1"/>
</dbReference>
<dbReference type="InterPro" id="IPR020449">
    <property type="entry name" value="Tscrpt_reg_AraC-type_HTH"/>
</dbReference>
<dbReference type="InterPro" id="IPR018060">
    <property type="entry name" value="HTH_AraC"/>
</dbReference>
<keyword evidence="2" id="KW-0238">DNA-binding</keyword>
<evidence type="ECO:0000256" key="2">
    <source>
        <dbReference type="ARBA" id="ARBA00023125"/>
    </source>
</evidence>
<dbReference type="PROSITE" id="PS00041">
    <property type="entry name" value="HTH_ARAC_FAMILY_1"/>
    <property type="match status" value="1"/>
</dbReference>
<protein>
    <submittedName>
        <fullName evidence="6">Arabinose operon transcriptional regulator AraC</fullName>
    </submittedName>
</protein>
<gene>
    <name evidence="6" type="primary">araC</name>
    <name evidence="6" type="ORF">FCN80_21260</name>
</gene>
<evidence type="ECO:0000256" key="3">
    <source>
        <dbReference type="ARBA" id="ARBA00023159"/>
    </source>
</evidence>
<dbReference type="Pfam" id="PF02311">
    <property type="entry name" value="AraC_binding"/>
    <property type="match status" value="1"/>
</dbReference>